<dbReference type="EMBL" id="JYDS01000532">
    <property type="protein sequence ID" value="KRZ03379.1"/>
    <property type="molecule type" value="Genomic_DNA"/>
</dbReference>
<reference evidence="1 2" key="1">
    <citation type="submission" date="2015-01" db="EMBL/GenBank/DDBJ databases">
        <title>Evolution of Trichinella species and genotypes.</title>
        <authorList>
            <person name="Korhonen P.K."/>
            <person name="Edoardo P."/>
            <person name="Giuseppe L.R."/>
            <person name="Gasser R.B."/>
        </authorList>
    </citation>
    <scope>NUCLEOTIDE SEQUENCE [LARGE SCALE GENOMIC DNA]</scope>
    <source>
        <strain evidence="1">ISS588</strain>
    </source>
</reference>
<dbReference type="AlphaFoldDB" id="A0A0V1GZ83"/>
<proteinExistence type="predicted"/>
<name>A0A0V1GZ83_TRIPS</name>
<evidence type="ECO:0000313" key="2">
    <source>
        <dbReference type="Proteomes" id="UP000054805"/>
    </source>
</evidence>
<sequence length="128" mass="14310">LLVVGLRLLHLKLYHDQQQNVETWEIREGSYGGGSVTVLVFVNKYCTVDLSFGCENVWWEWSNPGDFTEDSTISNRANNTSTLYEGEITQITPRPGFTLSAHNQKYAPTVTMNAGTDAQESGSDQTNF</sequence>
<dbReference type="Proteomes" id="UP000054805">
    <property type="component" value="Unassembled WGS sequence"/>
</dbReference>
<organism evidence="1 2">
    <name type="scientific">Trichinella pseudospiralis</name>
    <name type="common">Parasitic roundworm</name>
    <dbReference type="NCBI Taxonomy" id="6337"/>
    <lineage>
        <taxon>Eukaryota</taxon>
        <taxon>Metazoa</taxon>
        <taxon>Ecdysozoa</taxon>
        <taxon>Nematoda</taxon>
        <taxon>Enoplea</taxon>
        <taxon>Dorylaimia</taxon>
        <taxon>Trichinellida</taxon>
        <taxon>Trichinellidae</taxon>
        <taxon>Trichinella</taxon>
    </lineage>
</organism>
<gene>
    <name evidence="1" type="ORF">T4B_7926</name>
</gene>
<accession>A0A0V1GZ83</accession>
<evidence type="ECO:0000313" key="1">
    <source>
        <dbReference type="EMBL" id="KRZ03379.1"/>
    </source>
</evidence>
<comment type="caution">
    <text evidence="1">The sequence shown here is derived from an EMBL/GenBank/DDBJ whole genome shotgun (WGS) entry which is preliminary data.</text>
</comment>
<feature type="non-terminal residue" evidence="1">
    <location>
        <position position="1"/>
    </location>
</feature>
<keyword evidence="2" id="KW-1185">Reference proteome</keyword>
<protein>
    <submittedName>
        <fullName evidence="1">Uncharacterized protein</fullName>
    </submittedName>
</protein>